<reference evidence="1 2" key="1">
    <citation type="submission" date="2019-04" db="EMBL/GenBank/DDBJ databases">
        <title>Comparative genomics of Aeromonas veronii strains pathogenic to fish.</title>
        <authorList>
            <person name="Cascarano M.C."/>
            <person name="Smyrli M."/>
            <person name="Katharios P."/>
        </authorList>
    </citation>
    <scope>NUCLEOTIDE SEQUENCE [LARGE SCALE GENOMIC DNA]</scope>
    <source>
        <strain evidence="1 2">XU1</strain>
    </source>
</reference>
<name>A0A4S5CL16_AERVE</name>
<organism evidence="1 2">
    <name type="scientific">Aeromonas veronii</name>
    <dbReference type="NCBI Taxonomy" id="654"/>
    <lineage>
        <taxon>Bacteria</taxon>
        <taxon>Pseudomonadati</taxon>
        <taxon>Pseudomonadota</taxon>
        <taxon>Gammaproteobacteria</taxon>
        <taxon>Aeromonadales</taxon>
        <taxon>Aeromonadaceae</taxon>
        <taxon>Aeromonas</taxon>
    </lineage>
</organism>
<accession>A0A4S5CL16</accession>
<protein>
    <submittedName>
        <fullName evidence="1">Uncharacterized protein</fullName>
    </submittedName>
</protein>
<dbReference type="AlphaFoldDB" id="A0A4S5CL16"/>
<sequence>MATSDEHQRLVAMCARWFKRQGFAIVATELASYGNREQPDVYACRQTCSAVAEIKVSRADFLADSKKPERHSGGLGTYRFYLCPEGLISPSELPARWGLLYAKGRSIISIHAPGGNMWPGPGPGRQDENWRPFAHETDHEAERAALFSIARRLASGQQTYK</sequence>
<dbReference type="Proteomes" id="UP000309618">
    <property type="component" value="Unassembled WGS sequence"/>
</dbReference>
<evidence type="ECO:0000313" key="1">
    <source>
        <dbReference type="EMBL" id="THJ45095.1"/>
    </source>
</evidence>
<dbReference type="EMBL" id="SSUX01000008">
    <property type="protein sequence ID" value="THJ45095.1"/>
    <property type="molecule type" value="Genomic_DNA"/>
</dbReference>
<comment type="caution">
    <text evidence="1">The sequence shown here is derived from an EMBL/GenBank/DDBJ whole genome shotgun (WGS) entry which is preliminary data.</text>
</comment>
<proteinExistence type="predicted"/>
<gene>
    <name evidence="1" type="ORF">E8Q35_13010</name>
</gene>
<evidence type="ECO:0000313" key="2">
    <source>
        <dbReference type="Proteomes" id="UP000309618"/>
    </source>
</evidence>